<feature type="compositionally biased region" description="Basic residues" evidence="4">
    <location>
        <begin position="170"/>
        <end position="179"/>
    </location>
</feature>
<comment type="caution">
    <text evidence="5">The sequence shown here is derived from an EMBL/GenBank/DDBJ whole genome shotgun (WGS) entry which is preliminary data.</text>
</comment>
<feature type="region of interest" description="Disordered" evidence="4">
    <location>
        <begin position="1"/>
        <end position="23"/>
    </location>
</feature>
<keyword evidence="3" id="KW-0949">S-adenosyl-L-methionine</keyword>
<feature type="region of interest" description="Disordered" evidence="4">
    <location>
        <begin position="1068"/>
        <end position="1114"/>
    </location>
</feature>
<organism evidence="5 6">
    <name type="scientific">Durusdinium trenchii</name>
    <dbReference type="NCBI Taxonomy" id="1381693"/>
    <lineage>
        <taxon>Eukaryota</taxon>
        <taxon>Sar</taxon>
        <taxon>Alveolata</taxon>
        <taxon>Dinophyceae</taxon>
        <taxon>Suessiales</taxon>
        <taxon>Symbiodiniaceae</taxon>
        <taxon>Durusdinium</taxon>
    </lineage>
</organism>
<accession>A0ABP0HB99</accession>
<feature type="compositionally biased region" description="Low complexity" evidence="4">
    <location>
        <begin position="99"/>
        <end position="109"/>
    </location>
</feature>
<dbReference type="Pfam" id="PF00145">
    <property type="entry name" value="DNA_methylase"/>
    <property type="match status" value="1"/>
</dbReference>
<dbReference type="EMBL" id="CAXAMM010000325">
    <property type="protein sequence ID" value="CAK8986993.1"/>
    <property type="molecule type" value="Genomic_DNA"/>
</dbReference>
<dbReference type="GO" id="GO:0008168">
    <property type="term" value="F:methyltransferase activity"/>
    <property type="evidence" value="ECO:0007669"/>
    <property type="project" value="UniProtKB-KW"/>
</dbReference>
<evidence type="ECO:0000256" key="1">
    <source>
        <dbReference type="ARBA" id="ARBA00022603"/>
    </source>
</evidence>
<evidence type="ECO:0000313" key="5">
    <source>
        <dbReference type="EMBL" id="CAK8986993.1"/>
    </source>
</evidence>
<feature type="region of interest" description="Disordered" evidence="4">
    <location>
        <begin position="165"/>
        <end position="207"/>
    </location>
</feature>
<name>A0ABP0HB99_9DINO</name>
<reference evidence="5 6" key="1">
    <citation type="submission" date="2024-02" db="EMBL/GenBank/DDBJ databases">
        <authorList>
            <person name="Chen Y."/>
            <person name="Shah S."/>
            <person name="Dougan E. K."/>
            <person name="Thang M."/>
            <person name="Chan C."/>
        </authorList>
    </citation>
    <scope>NUCLEOTIDE SEQUENCE [LARGE SCALE GENOMIC DNA]</scope>
</reference>
<evidence type="ECO:0000313" key="6">
    <source>
        <dbReference type="Proteomes" id="UP001642464"/>
    </source>
</evidence>
<feature type="region of interest" description="Disordered" evidence="4">
    <location>
        <begin position="1022"/>
        <end position="1047"/>
    </location>
</feature>
<dbReference type="PANTHER" id="PTHR46098:SF1">
    <property type="entry name" value="TRNA (CYTOSINE(38)-C(5))-METHYLTRANSFERASE"/>
    <property type="match status" value="1"/>
</dbReference>
<dbReference type="GO" id="GO:0032259">
    <property type="term" value="P:methylation"/>
    <property type="evidence" value="ECO:0007669"/>
    <property type="project" value="UniProtKB-KW"/>
</dbReference>
<dbReference type="PANTHER" id="PTHR46098">
    <property type="entry name" value="TRNA (CYTOSINE(38)-C(5))-METHYLTRANSFERASE"/>
    <property type="match status" value="1"/>
</dbReference>
<feature type="compositionally biased region" description="Basic and acidic residues" evidence="4">
    <location>
        <begin position="1085"/>
        <end position="1102"/>
    </location>
</feature>
<evidence type="ECO:0000256" key="2">
    <source>
        <dbReference type="ARBA" id="ARBA00022679"/>
    </source>
</evidence>
<gene>
    <name evidence="5" type="ORF">SCF082_LOCUS786</name>
</gene>
<keyword evidence="1 5" id="KW-0489">Methyltransferase</keyword>
<feature type="region of interest" description="Disordered" evidence="4">
    <location>
        <begin position="75"/>
        <end position="109"/>
    </location>
</feature>
<keyword evidence="2" id="KW-0808">Transferase</keyword>
<dbReference type="SUPFAM" id="SSF53335">
    <property type="entry name" value="S-adenosyl-L-methionine-dependent methyltransferases"/>
    <property type="match status" value="1"/>
</dbReference>
<sequence>MAGHDAHMGPIPLGPSGGTLTSENKEFIKNRTGVAASVRYRQQWGQRCLTLSGPPGQMQIAMTMARECIEANGTEGGRVQEPEQELQWRQQPKGKGHQRQTASQASSSAGISAQDFAVFRQTYEQQVLYLTGQIQYLQQKLTLVESTASNALQVAAVAQQQAMANEQQFKRQRKAHKKQRQSEENKSPQSSEEATEEVKPEAASMPATPVSLLSESVDEHQDSGRCCTCQKPIHEGNSLVVVRKHCKSADIRRCRCCHNLRAAVSRLQGKHGDLVNDFTKVTGDKVQEFYAEHGDLRGTALRAKLEEIVSDWKTSQTRVEFNQDGEYMDETDLAKKYEGKPETLAQIMQNTRKYFCPVRQQYMYCDPRYSERVQSMSEVGTTHKRKGNFGLEDSEMTRRAKEFGEMIPSYIHEHVKSVATECESMMSTAQQCVNDMKGDAKAMQDDLDAVANKAGEAAARLKSQLDQAHTMVGKKGVCTVGGSPPQPNDWASLVPCLGSFPRRVHVSMPCCGIDGCGTALQMMSVPFKANNVMDVEARYGPYLEAHLPGCAIHVGHHGDVNSINIDELERPVDLLCSGPPCPPWAGNGSHGGQMDMRAEVFLSVVRMVIALAKSGELKAAILENARGICNKLPGQHESFLDQMLFILRQEVPEFHWDKVELSACDYLLAQQRTRIFLRGLRTTIAAGIPAPLSPFGRRDLSEFLDHGLEPIDTSTLTEVMRKNLEDAEKDVKKMVKAGTYKEGDIIVIPLDRSTGKVYQRKCTVNIVPTLTTTNRYLFITSVNKGNSKKGFHRSGNAYPVPLMIAVLHPILDVIRLHLKKTTMALGLRSDAYLTACANFDKYMNHEGVHTIGTKLALLSKRCALLGLTSPSEPTYVMCIAILVLASHQECADEFTYEVSNGFGILSDFKHVLKNVCKGVTHSGLQVYPDDPAKLPDEIKKHAYQEGTPAKCPLDIMTLQRLCNDLPARRTHTAVSGGNKGRTSTRDESFKTWFADMLMRGMANGHGKQYNALPGFMMLDHKQTKTGKAPQLALEDGDEETQEEQQPKVIPAQAKAIDAMAAMIGDQLAQNKNNKKQKKAEDCDDEPKAKKQKNSTEEKKPETETTLSFPGIKKRDPMRSGVAVIYTCPNSSSWRVKKEGEKKDKSFSWKGKPAKEVWPRVVDYVRKLK</sequence>
<evidence type="ECO:0000256" key="3">
    <source>
        <dbReference type="ARBA" id="ARBA00022691"/>
    </source>
</evidence>
<dbReference type="Gene3D" id="3.40.50.150">
    <property type="entry name" value="Vaccinia Virus protein VP39"/>
    <property type="match status" value="1"/>
</dbReference>
<dbReference type="InterPro" id="IPR001525">
    <property type="entry name" value="C5_MeTfrase"/>
</dbReference>
<dbReference type="InterPro" id="IPR029063">
    <property type="entry name" value="SAM-dependent_MTases_sf"/>
</dbReference>
<dbReference type="Proteomes" id="UP001642464">
    <property type="component" value="Unassembled WGS sequence"/>
</dbReference>
<dbReference type="InterPro" id="IPR050750">
    <property type="entry name" value="C5-MTase"/>
</dbReference>
<keyword evidence="6" id="KW-1185">Reference proteome</keyword>
<proteinExistence type="predicted"/>
<evidence type="ECO:0000256" key="4">
    <source>
        <dbReference type="SAM" id="MobiDB-lite"/>
    </source>
</evidence>
<protein>
    <submittedName>
        <fullName evidence="5">Modification methylase Sau96I (M.Sau96I) (Cytosine-specific methyltransferase Sau96I)</fullName>
    </submittedName>
</protein>